<feature type="transmembrane region" description="Helical" evidence="10">
    <location>
        <begin position="174"/>
        <end position="194"/>
    </location>
</feature>
<sequence length="204" mass="22537">MSSDISVTKRPVGFAIFTIVAGVIGWFASFELLTEYIKTLQQPGYVPNCAVSILVTCGPNMGSWQGSLFGFSNTILGVAAFMAPIFVGVALLAGARFAPWFWRVYQLGLLGGVVFVFWLFSQSVYSLGTLCPWCMVVWSVTIPLWWFSAFRPYAVGDIPVGAGTRRLFEQLSSWAWVCVLVSFLVIAFLAQLQLDWLAEFSRAS</sequence>
<dbReference type="GO" id="GO:0016491">
    <property type="term" value="F:oxidoreductase activity"/>
    <property type="evidence" value="ECO:0007669"/>
    <property type="project" value="UniProtKB-KW"/>
</dbReference>
<feature type="transmembrane region" description="Helical" evidence="10">
    <location>
        <begin position="12"/>
        <end position="33"/>
    </location>
</feature>
<evidence type="ECO:0000256" key="9">
    <source>
        <dbReference type="ARBA" id="ARBA00023284"/>
    </source>
</evidence>
<keyword evidence="3 10" id="KW-0812">Transmembrane</keyword>
<keyword evidence="6" id="KW-0560">Oxidoreductase</keyword>
<dbReference type="OrthoDB" id="9783799at2"/>
<evidence type="ECO:0000256" key="5">
    <source>
        <dbReference type="ARBA" id="ARBA00022989"/>
    </source>
</evidence>
<dbReference type="InterPro" id="IPR041714">
    <property type="entry name" value="VKOR_Actinobacteria"/>
</dbReference>
<evidence type="ECO:0000313" key="12">
    <source>
        <dbReference type="EMBL" id="RZT61116.1"/>
    </source>
</evidence>
<protein>
    <submittedName>
        <fullName evidence="12">Putative membrane protein</fullName>
    </submittedName>
</protein>
<dbReference type="AlphaFoldDB" id="A0A4Q7TKI4"/>
<reference evidence="12 13" key="1">
    <citation type="journal article" date="2015" name="Stand. Genomic Sci.">
        <title>Genomic Encyclopedia of Bacterial and Archaeal Type Strains, Phase III: the genomes of soil and plant-associated and newly described type strains.</title>
        <authorList>
            <person name="Whitman W.B."/>
            <person name="Woyke T."/>
            <person name="Klenk H.P."/>
            <person name="Zhou Y."/>
            <person name="Lilburn T.G."/>
            <person name="Beck B.J."/>
            <person name="De Vos P."/>
            <person name="Vandamme P."/>
            <person name="Eisen J.A."/>
            <person name="Garrity G."/>
            <person name="Hugenholtz P."/>
            <person name="Kyrpides N.C."/>
        </authorList>
    </citation>
    <scope>NUCLEOTIDE SEQUENCE [LARGE SCALE GENOMIC DNA]</scope>
    <source>
        <strain evidence="12 13">RF6</strain>
    </source>
</reference>
<evidence type="ECO:0000259" key="11">
    <source>
        <dbReference type="SMART" id="SM00756"/>
    </source>
</evidence>
<evidence type="ECO:0000256" key="3">
    <source>
        <dbReference type="ARBA" id="ARBA00022692"/>
    </source>
</evidence>
<proteinExistence type="inferred from homology"/>
<dbReference type="Pfam" id="PF07884">
    <property type="entry name" value="VKOR"/>
    <property type="match status" value="1"/>
</dbReference>
<evidence type="ECO:0000256" key="8">
    <source>
        <dbReference type="ARBA" id="ARBA00023157"/>
    </source>
</evidence>
<keyword evidence="13" id="KW-1185">Reference proteome</keyword>
<organism evidence="12 13">
    <name type="scientific">Leucobacter luti</name>
    <dbReference type="NCBI Taxonomy" id="340320"/>
    <lineage>
        <taxon>Bacteria</taxon>
        <taxon>Bacillati</taxon>
        <taxon>Actinomycetota</taxon>
        <taxon>Actinomycetes</taxon>
        <taxon>Micrococcales</taxon>
        <taxon>Microbacteriaceae</taxon>
        <taxon>Leucobacter</taxon>
    </lineage>
</organism>
<gene>
    <name evidence="12" type="ORF">EV139_2867</name>
</gene>
<comment type="caution">
    <text evidence="12">The sequence shown here is derived from an EMBL/GenBank/DDBJ whole genome shotgun (WGS) entry which is preliminary data.</text>
</comment>
<dbReference type="GO" id="GO:0048038">
    <property type="term" value="F:quinone binding"/>
    <property type="evidence" value="ECO:0007669"/>
    <property type="project" value="UniProtKB-KW"/>
</dbReference>
<evidence type="ECO:0000256" key="2">
    <source>
        <dbReference type="ARBA" id="ARBA00006214"/>
    </source>
</evidence>
<keyword evidence="9" id="KW-0676">Redox-active center</keyword>
<comment type="similarity">
    <text evidence="2">Belongs to the VKOR family.</text>
</comment>
<keyword evidence="7 10" id="KW-0472">Membrane</keyword>
<feature type="transmembrane region" description="Helical" evidence="10">
    <location>
        <begin position="100"/>
        <end position="120"/>
    </location>
</feature>
<feature type="transmembrane region" description="Helical" evidence="10">
    <location>
        <begin position="74"/>
        <end position="94"/>
    </location>
</feature>
<evidence type="ECO:0000256" key="4">
    <source>
        <dbReference type="ARBA" id="ARBA00022719"/>
    </source>
</evidence>
<dbReference type="InterPro" id="IPR012932">
    <property type="entry name" value="VKOR"/>
</dbReference>
<dbReference type="GO" id="GO:0016020">
    <property type="term" value="C:membrane"/>
    <property type="evidence" value="ECO:0007669"/>
    <property type="project" value="UniProtKB-SubCell"/>
</dbReference>
<dbReference type="InterPro" id="IPR038354">
    <property type="entry name" value="VKOR_sf"/>
</dbReference>
<evidence type="ECO:0000313" key="13">
    <source>
        <dbReference type="Proteomes" id="UP000291832"/>
    </source>
</evidence>
<dbReference type="EMBL" id="SHKI01000007">
    <property type="protein sequence ID" value="RZT61116.1"/>
    <property type="molecule type" value="Genomic_DNA"/>
</dbReference>
<keyword evidence="8" id="KW-1015">Disulfide bond</keyword>
<dbReference type="Proteomes" id="UP000291832">
    <property type="component" value="Unassembled WGS sequence"/>
</dbReference>
<accession>A0A4Q7TKI4</accession>
<feature type="domain" description="Vitamin K epoxide reductase" evidence="11">
    <location>
        <begin position="11"/>
        <end position="152"/>
    </location>
</feature>
<evidence type="ECO:0000256" key="1">
    <source>
        <dbReference type="ARBA" id="ARBA00004141"/>
    </source>
</evidence>
<keyword evidence="5 10" id="KW-1133">Transmembrane helix</keyword>
<evidence type="ECO:0000256" key="7">
    <source>
        <dbReference type="ARBA" id="ARBA00023136"/>
    </source>
</evidence>
<keyword evidence="4" id="KW-0874">Quinone</keyword>
<dbReference type="Gene3D" id="1.20.1440.130">
    <property type="entry name" value="VKOR domain"/>
    <property type="match status" value="1"/>
</dbReference>
<dbReference type="RefSeq" id="WP_130455261.1">
    <property type="nucleotide sequence ID" value="NZ_QYAG01000003.1"/>
</dbReference>
<evidence type="ECO:0000256" key="10">
    <source>
        <dbReference type="SAM" id="Phobius"/>
    </source>
</evidence>
<dbReference type="SMART" id="SM00756">
    <property type="entry name" value="VKc"/>
    <property type="match status" value="1"/>
</dbReference>
<name>A0A4Q7TKI4_9MICO</name>
<dbReference type="CDD" id="cd12922">
    <property type="entry name" value="VKOR_5"/>
    <property type="match status" value="1"/>
</dbReference>
<feature type="transmembrane region" description="Helical" evidence="10">
    <location>
        <begin position="127"/>
        <end position="147"/>
    </location>
</feature>
<evidence type="ECO:0000256" key="6">
    <source>
        <dbReference type="ARBA" id="ARBA00023002"/>
    </source>
</evidence>
<comment type="subcellular location">
    <subcellularLocation>
        <location evidence="1">Membrane</location>
        <topology evidence="1">Multi-pass membrane protein</topology>
    </subcellularLocation>
</comment>